<dbReference type="RefSeq" id="WP_048672080.1">
    <property type="nucleotide sequence ID" value="NZ_CBTJ020000032.1"/>
</dbReference>
<proteinExistence type="predicted"/>
<dbReference type="Proteomes" id="UP000035760">
    <property type="component" value="Unassembled WGS sequence"/>
</dbReference>
<accession>W6MCS6</accession>
<dbReference type="EMBL" id="CBTJ020000032">
    <property type="protein sequence ID" value="CDI02188.1"/>
    <property type="molecule type" value="Genomic_DNA"/>
</dbReference>
<reference evidence="1" key="2">
    <citation type="submission" date="2014-03" db="EMBL/GenBank/DDBJ databases">
        <title>Candidatus Competibacter-lineage genomes retrieved from metagenomes reveal functional metabolic diversity.</title>
        <authorList>
            <person name="McIlroy S.J."/>
            <person name="Albertsen M."/>
            <person name="Andresen E.K."/>
            <person name="Saunders A.M."/>
            <person name="Kristiansen R."/>
            <person name="Stokholm-Bjerregaard M."/>
            <person name="Nielsen K.L."/>
            <person name="Nielsen P.H."/>
        </authorList>
    </citation>
    <scope>NUCLEOTIDE SEQUENCE</scope>
    <source>
        <strain evidence="1">Run_A_D11</strain>
    </source>
</reference>
<dbReference type="AlphaFoldDB" id="W6MCS6"/>
<comment type="caution">
    <text evidence="1">The sequence shown here is derived from an EMBL/GenBank/DDBJ whole genome shotgun (WGS) entry which is preliminary data.</text>
</comment>
<name>W6MCS6_9GAMM</name>
<evidence type="ECO:0000313" key="2">
    <source>
        <dbReference type="Proteomes" id="UP000035760"/>
    </source>
</evidence>
<dbReference type="OrthoDB" id="5738094at2"/>
<keyword evidence="2" id="KW-1185">Reference proteome</keyword>
<protein>
    <recommendedName>
        <fullName evidence="3">DUF4440 domain-containing protein</fullName>
    </recommendedName>
</protein>
<dbReference type="STRING" id="1400863.BN873_260044"/>
<gene>
    <name evidence="1" type="ORF">BN873_260044</name>
</gene>
<reference evidence="1" key="1">
    <citation type="submission" date="2013-07" db="EMBL/GenBank/DDBJ databases">
        <authorList>
            <person name="McIlroy S."/>
        </authorList>
    </citation>
    <scope>NUCLEOTIDE SEQUENCE [LARGE SCALE GENOMIC DNA]</scope>
    <source>
        <strain evidence="1">Run_A_D11</strain>
    </source>
</reference>
<organism evidence="1 2">
    <name type="scientific">Candidatus Competibacter denitrificans Run_A_D11</name>
    <dbReference type="NCBI Taxonomy" id="1400863"/>
    <lineage>
        <taxon>Bacteria</taxon>
        <taxon>Pseudomonadati</taxon>
        <taxon>Pseudomonadota</taxon>
        <taxon>Gammaproteobacteria</taxon>
        <taxon>Candidatus Competibacteraceae</taxon>
        <taxon>Candidatus Competibacter</taxon>
    </lineage>
</organism>
<dbReference type="InterPro" id="IPR032710">
    <property type="entry name" value="NTF2-like_dom_sf"/>
</dbReference>
<dbReference type="SUPFAM" id="SSF54427">
    <property type="entry name" value="NTF2-like"/>
    <property type="match status" value="1"/>
</dbReference>
<evidence type="ECO:0008006" key="3">
    <source>
        <dbReference type="Google" id="ProtNLM"/>
    </source>
</evidence>
<evidence type="ECO:0000313" key="1">
    <source>
        <dbReference type="EMBL" id="CDI02188.1"/>
    </source>
</evidence>
<sequence>MRLFRFFGVMVLTLLALMVTLAIGADQQPVPPAETASAAESLQARRKALEQRVTAKWDALIRRDFAAAYSFTSPAYRKLYSKERFQSTFGNKVGWKRIEITKVDFKGDDAATVGLNLYVVYNGFVEGKPIDMKTYVEEPWVYAEGQWWYLMEN</sequence>